<feature type="compositionally biased region" description="Polar residues" evidence="1">
    <location>
        <begin position="557"/>
        <end position="573"/>
    </location>
</feature>
<dbReference type="Proteomes" id="UP001164746">
    <property type="component" value="Chromosome 16"/>
</dbReference>
<evidence type="ECO:0000256" key="1">
    <source>
        <dbReference type="SAM" id="MobiDB-lite"/>
    </source>
</evidence>
<keyword evidence="3" id="KW-1185">Reference proteome</keyword>
<proteinExistence type="predicted"/>
<feature type="region of interest" description="Disordered" evidence="1">
    <location>
        <begin position="762"/>
        <end position="793"/>
    </location>
</feature>
<protein>
    <submittedName>
        <fullName evidence="2">Uncharacterized protein</fullName>
    </submittedName>
</protein>
<sequence length="831" mass="94340">MELKPSEIYYSQDSVSNAFRHTYELIGETLDDICEDRCSIYSIPTISVMRKNGRWITSDNRRLWVFRQLERLGKCDTVPVDVTDQIPPEKMTSLNGGDAVRVRGNPGGSWHLKPKPVVNQRYTSYPRYSVQRVRGTPGGSWHLKPKPVVNQRKMTGRDSINNVFDKRCQHSYQLIGETLDAICEDRCSIHSVPTISVMQKNGRWITADNRRLWVFRQLERLGKCKTVPVYTTYHIPAGKMTAFNGGDSVRVRGSPGGRWHLKPKPKPVIHQQRLSTDPQMPSLNRSFVREHEKCSGSSSPSINQYAEIVYQRTTVEWDGPDKRAIRKTPVDRQPEQDGPDNRQDRQTLVARQHVQNGPYKREPSEIFYSQDSINNVFDRKSQHRNIQIGETLDAICDDRCSVSKLPKITVESIDGKWSTADNRRLWVLKQLERLGKISSTNVYIGGISSRKKTTNNGGVSIRFKENRSPGGLWHLKPDKLIPSTPEAQEGHSFSENDQNQRLEKDTAPLANPSLDSLAEEGQTIQCSERSDSNQADASEHSTNGDGSGCKVILPNLSDANSIVGNQSTPSPTGLESEYSRPEVALSDSDQEEGNVLSEKELFQDMSSSITDDIDRTTNGKDGIAVEQPPDESQFQMYSMELKPSQIYYSQDSINNVFDQRCRHSYQPIGETLDAICEDRCSIHSVPTISVMQINGRWITADNRRLWVFRQLERLGKCTTVPVYTTYHIPAGKMTAFNGGDSVRVRGSPGGRWHLKPKPLINQQYTPYSRPSSSTSYTVRPEPPPVAYNYPAPKSDYSRREISHDYEERHTMNTHYRPVQQENTWKNMCTIL</sequence>
<feature type="compositionally biased region" description="Basic and acidic residues" evidence="1">
    <location>
        <begin position="320"/>
        <end position="345"/>
    </location>
</feature>
<evidence type="ECO:0000313" key="2">
    <source>
        <dbReference type="EMBL" id="WAR29677.1"/>
    </source>
</evidence>
<feature type="region of interest" description="Disordered" evidence="1">
    <location>
        <begin position="518"/>
        <end position="595"/>
    </location>
</feature>
<feature type="compositionally biased region" description="Polar residues" evidence="1">
    <location>
        <begin position="522"/>
        <end position="544"/>
    </location>
</feature>
<feature type="compositionally biased region" description="Low complexity" evidence="1">
    <location>
        <begin position="764"/>
        <end position="779"/>
    </location>
</feature>
<name>A0ABY7G5G3_MYAAR</name>
<dbReference type="PANTHER" id="PTHR35378">
    <property type="entry name" value="UNNAMED PRODUCT"/>
    <property type="match status" value="1"/>
</dbReference>
<gene>
    <name evidence="2" type="ORF">MAR_003245</name>
</gene>
<evidence type="ECO:0000313" key="3">
    <source>
        <dbReference type="Proteomes" id="UP001164746"/>
    </source>
</evidence>
<organism evidence="2 3">
    <name type="scientific">Mya arenaria</name>
    <name type="common">Soft-shell clam</name>
    <dbReference type="NCBI Taxonomy" id="6604"/>
    <lineage>
        <taxon>Eukaryota</taxon>
        <taxon>Metazoa</taxon>
        <taxon>Spiralia</taxon>
        <taxon>Lophotrochozoa</taxon>
        <taxon>Mollusca</taxon>
        <taxon>Bivalvia</taxon>
        <taxon>Autobranchia</taxon>
        <taxon>Heteroconchia</taxon>
        <taxon>Euheterodonta</taxon>
        <taxon>Imparidentia</taxon>
        <taxon>Neoheterodontei</taxon>
        <taxon>Myida</taxon>
        <taxon>Myoidea</taxon>
        <taxon>Myidae</taxon>
        <taxon>Mya</taxon>
    </lineage>
</organism>
<feature type="region of interest" description="Disordered" evidence="1">
    <location>
        <begin position="454"/>
        <end position="501"/>
    </location>
</feature>
<dbReference type="PANTHER" id="PTHR35378:SF1">
    <property type="entry name" value="C2H2-TYPE DOMAIN-CONTAINING PROTEIN"/>
    <property type="match status" value="1"/>
</dbReference>
<reference evidence="2" key="1">
    <citation type="submission" date="2022-11" db="EMBL/GenBank/DDBJ databases">
        <title>Centuries of genome instability and evolution in soft-shell clam transmissible cancer (bioRxiv).</title>
        <authorList>
            <person name="Hart S.F.M."/>
            <person name="Yonemitsu M.A."/>
            <person name="Giersch R.M."/>
            <person name="Beal B.F."/>
            <person name="Arriagada G."/>
            <person name="Davis B.W."/>
            <person name="Ostrander E.A."/>
            <person name="Goff S.P."/>
            <person name="Metzger M.J."/>
        </authorList>
    </citation>
    <scope>NUCLEOTIDE SEQUENCE</scope>
    <source>
        <strain evidence="2">MELC-2E11</strain>
        <tissue evidence="2">Siphon/mantle</tissue>
    </source>
</reference>
<accession>A0ABY7G5G3</accession>
<feature type="region of interest" description="Disordered" evidence="1">
    <location>
        <begin position="255"/>
        <end position="281"/>
    </location>
</feature>
<feature type="region of interest" description="Disordered" evidence="1">
    <location>
        <begin position="320"/>
        <end position="347"/>
    </location>
</feature>
<feature type="compositionally biased region" description="Polar residues" evidence="1">
    <location>
        <begin position="272"/>
        <end position="281"/>
    </location>
</feature>
<dbReference type="EMBL" id="CP111027">
    <property type="protein sequence ID" value="WAR29677.1"/>
    <property type="molecule type" value="Genomic_DNA"/>
</dbReference>
<feature type="compositionally biased region" description="Basic and acidic residues" evidence="1">
    <location>
        <begin position="488"/>
        <end position="501"/>
    </location>
</feature>